<feature type="region of interest" description="Disordered" evidence="7">
    <location>
        <begin position="75"/>
        <end position="191"/>
    </location>
</feature>
<evidence type="ECO:0000256" key="3">
    <source>
        <dbReference type="ARBA" id="ARBA00022737"/>
    </source>
</evidence>
<dbReference type="InterPro" id="IPR007219">
    <property type="entry name" value="XnlR_reg_dom"/>
</dbReference>
<protein>
    <recommendedName>
        <fullName evidence="8">Xylanolytic transcriptional activator regulatory domain-containing protein</fullName>
    </recommendedName>
</protein>
<organism evidence="9 10">
    <name type="scientific">Lineolata rhizophorae</name>
    <dbReference type="NCBI Taxonomy" id="578093"/>
    <lineage>
        <taxon>Eukaryota</taxon>
        <taxon>Fungi</taxon>
        <taxon>Dikarya</taxon>
        <taxon>Ascomycota</taxon>
        <taxon>Pezizomycotina</taxon>
        <taxon>Dothideomycetes</taxon>
        <taxon>Dothideomycetes incertae sedis</taxon>
        <taxon>Lineolatales</taxon>
        <taxon>Lineolataceae</taxon>
        <taxon>Lineolata</taxon>
    </lineage>
</organism>
<keyword evidence="2" id="KW-0479">Metal-binding</keyword>
<keyword evidence="5" id="KW-0862">Zinc</keyword>
<evidence type="ECO:0000313" key="10">
    <source>
        <dbReference type="Proteomes" id="UP000799766"/>
    </source>
</evidence>
<reference evidence="9" key="1">
    <citation type="journal article" date="2020" name="Stud. Mycol.">
        <title>101 Dothideomycetes genomes: a test case for predicting lifestyles and emergence of pathogens.</title>
        <authorList>
            <person name="Haridas S."/>
            <person name="Albert R."/>
            <person name="Binder M."/>
            <person name="Bloem J."/>
            <person name="Labutti K."/>
            <person name="Salamov A."/>
            <person name="Andreopoulos B."/>
            <person name="Baker S."/>
            <person name="Barry K."/>
            <person name="Bills G."/>
            <person name="Bluhm B."/>
            <person name="Cannon C."/>
            <person name="Castanera R."/>
            <person name="Culley D."/>
            <person name="Daum C."/>
            <person name="Ezra D."/>
            <person name="Gonzalez J."/>
            <person name="Henrissat B."/>
            <person name="Kuo A."/>
            <person name="Liang C."/>
            <person name="Lipzen A."/>
            <person name="Lutzoni F."/>
            <person name="Magnuson J."/>
            <person name="Mondo S."/>
            <person name="Nolan M."/>
            <person name="Ohm R."/>
            <person name="Pangilinan J."/>
            <person name="Park H.-J."/>
            <person name="Ramirez L."/>
            <person name="Alfaro M."/>
            <person name="Sun H."/>
            <person name="Tritt A."/>
            <person name="Yoshinaga Y."/>
            <person name="Zwiers L.-H."/>
            <person name="Turgeon B."/>
            <person name="Goodwin S."/>
            <person name="Spatafora J."/>
            <person name="Crous P."/>
            <person name="Grigoriev I."/>
        </authorList>
    </citation>
    <scope>NUCLEOTIDE SEQUENCE</scope>
    <source>
        <strain evidence="9">ATCC 16933</strain>
    </source>
</reference>
<dbReference type="CDD" id="cd12148">
    <property type="entry name" value="fungal_TF_MHR"/>
    <property type="match status" value="1"/>
</dbReference>
<comment type="subcellular location">
    <subcellularLocation>
        <location evidence="1">Nucleus</location>
    </subcellularLocation>
</comment>
<feature type="region of interest" description="Disordered" evidence="7">
    <location>
        <begin position="1"/>
        <end position="57"/>
    </location>
</feature>
<accession>A0A6A6P7H9</accession>
<evidence type="ECO:0000256" key="1">
    <source>
        <dbReference type="ARBA" id="ARBA00004123"/>
    </source>
</evidence>
<sequence>MHQGSSVPPSIGPKAWPQTDRKSSDPGQSGNSVLTSDSMDIEQETRSARSPIELPPLAKPTFDITEWMTVDHSTLSGTSDLPAWMLPAPIGPRSGYRDEDDNTARRESRPYLPSPWDAMGARRGSRGLLDDSQAQRFQPRSSPPQLLNPSPELSRTSLRAPNAPSAWLGGSESPRGEASSAPGSLRPGAFPADIAETEDFGHAEKITQPAYDNLLLSVRRLNDSYPYMPSKDKALLPSLEAVNCFVQLYFENFHPIFPILHQPTFDPNKAPWQMILAISAIGCRYSKAPGSQAAADEFQDYTKSMDVITWLLKSYGSSKPS</sequence>
<name>A0A6A6P7H9_9PEZI</name>
<proteinExistence type="predicted"/>
<evidence type="ECO:0000259" key="8">
    <source>
        <dbReference type="Pfam" id="PF04082"/>
    </source>
</evidence>
<evidence type="ECO:0000256" key="7">
    <source>
        <dbReference type="SAM" id="MobiDB-lite"/>
    </source>
</evidence>
<feature type="compositionally biased region" description="Polar residues" evidence="7">
    <location>
        <begin position="25"/>
        <end position="38"/>
    </location>
</feature>
<dbReference type="GO" id="GO:0000978">
    <property type="term" value="F:RNA polymerase II cis-regulatory region sequence-specific DNA binding"/>
    <property type="evidence" value="ECO:0007669"/>
    <property type="project" value="InterPro"/>
</dbReference>
<evidence type="ECO:0000256" key="2">
    <source>
        <dbReference type="ARBA" id="ARBA00022723"/>
    </source>
</evidence>
<dbReference type="PANTHER" id="PTHR40626:SF11">
    <property type="entry name" value="ZINC FINGER PROTEIN YPR022C"/>
    <property type="match status" value="1"/>
</dbReference>
<keyword evidence="3" id="KW-0677">Repeat</keyword>
<dbReference type="EMBL" id="MU001675">
    <property type="protein sequence ID" value="KAF2459383.1"/>
    <property type="molecule type" value="Genomic_DNA"/>
</dbReference>
<evidence type="ECO:0000256" key="4">
    <source>
        <dbReference type="ARBA" id="ARBA00022771"/>
    </source>
</evidence>
<dbReference type="GO" id="GO:0005634">
    <property type="term" value="C:nucleus"/>
    <property type="evidence" value="ECO:0007669"/>
    <property type="project" value="UniProtKB-SubCell"/>
</dbReference>
<keyword evidence="4" id="KW-0863">Zinc-finger</keyword>
<evidence type="ECO:0000313" key="9">
    <source>
        <dbReference type="EMBL" id="KAF2459383.1"/>
    </source>
</evidence>
<dbReference type="PANTHER" id="PTHR40626">
    <property type="entry name" value="MIP31509P"/>
    <property type="match status" value="1"/>
</dbReference>
<dbReference type="Pfam" id="PF04082">
    <property type="entry name" value="Fungal_trans"/>
    <property type="match status" value="1"/>
</dbReference>
<dbReference type="GO" id="GO:0008270">
    <property type="term" value="F:zinc ion binding"/>
    <property type="evidence" value="ECO:0007669"/>
    <property type="project" value="UniProtKB-KW"/>
</dbReference>
<feature type="compositionally biased region" description="Polar residues" evidence="7">
    <location>
        <begin position="132"/>
        <end position="159"/>
    </location>
</feature>
<dbReference type="GO" id="GO:0000785">
    <property type="term" value="C:chromatin"/>
    <property type="evidence" value="ECO:0007669"/>
    <property type="project" value="TreeGrafter"/>
</dbReference>
<dbReference type="GO" id="GO:0000981">
    <property type="term" value="F:DNA-binding transcription factor activity, RNA polymerase II-specific"/>
    <property type="evidence" value="ECO:0007669"/>
    <property type="project" value="InterPro"/>
</dbReference>
<keyword evidence="6" id="KW-0539">Nucleus</keyword>
<gene>
    <name evidence="9" type="ORF">BDY21DRAFT_189709</name>
</gene>
<dbReference type="Proteomes" id="UP000799766">
    <property type="component" value="Unassembled WGS sequence"/>
</dbReference>
<dbReference type="OrthoDB" id="654211at2759"/>
<evidence type="ECO:0000256" key="6">
    <source>
        <dbReference type="ARBA" id="ARBA00023242"/>
    </source>
</evidence>
<keyword evidence="10" id="KW-1185">Reference proteome</keyword>
<evidence type="ECO:0000256" key="5">
    <source>
        <dbReference type="ARBA" id="ARBA00022833"/>
    </source>
</evidence>
<dbReference type="AlphaFoldDB" id="A0A6A6P7H9"/>
<dbReference type="GO" id="GO:0006351">
    <property type="term" value="P:DNA-templated transcription"/>
    <property type="evidence" value="ECO:0007669"/>
    <property type="project" value="InterPro"/>
</dbReference>
<feature type="domain" description="Xylanolytic transcriptional activator regulatory" evidence="8">
    <location>
        <begin position="247"/>
        <end position="301"/>
    </location>
</feature>
<dbReference type="InterPro" id="IPR051059">
    <property type="entry name" value="VerF-like"/>
</dbReference>